<proteinExistence type="predicted"/>
<gene>
    <name evidence="1" type="ORF">N7494_000761</name>
</gene>
<sequence>MCSTENCVEYNGGNVHDVTRFALNLFERTTKLGPHAYLPSIPLPPPLFHELVLLRVWVEGCTTAVPDHISPIATEDFLRISRPSRSGTEKALYNKIDTRSKSPDWKEARRSARLPPRGHYLIAETRGLFVRSRITGLTPIDFELPSTVDPLGSLSGFRKASIARAPRMDNRGTLNGLLEY</sequence>
<reference evidence="1 2" key="1">
    <citation type="journal article" date="2023" name="IMA Fungus">
        <title>Comparative genomic study of the Penicillium genus elucidates a diverse pangenome and 15 lateral gene transfer events.</title>
        <authorList>
            <person name="Petersen C."/>
            <person name="Sorensen T."/>
            <person name="Nielsen M.R."/>
            <person name="Sondergaard T.E."/>
            <person name="Sorensen J.L."/>
            <person name="Fitzpatrick D.A."/>
            <person name="Frisvad J.C."/>
            <person name="Nielsen K.L."/>
        </authorList>
    </citation>
    <scope>NUCLEOTIDE SEQUENCE [LARGE SCALE GENOMIC DNA]</scope>
    <source>
        <strain evidence="1 2">IBT 35679</strain>
    </source>
</reference>
<dbReference type="Proteomes" id="UP001220324">
    <property type="component" value="Unassembled WGS sequence"/>
</dbReference>
<protein>
    <submittedName>
        <fullName evidence="1">Uncharacterized protein</fullName>
    </submittedName>
</protein>
<name>A0AAD6GK43_9EURO</name>
<evidence type="ECO:0000313" key="1">
    <source>
        <dbReference type="EMBL" id="KAJ5556846.1"/>
    </source>
</evidence>
<organism evidence="1 2">
    <name type="scientific">Penicillium frequentans</name>
    <dbReference type="NCBI Taxonomy" id="3151616"/>
    <lineage>
        <taxon>Eukaryota</taxon>
        <taxon>Fungi</taxon>
        <taxon>Dikarya</taxon>
        <taxon>Ascomycota</taxon>
        <taxon>Pezizomycotina</taxon>
        <taxon>Eurotiomycetes</taxon>
        <taxon>Eurotiomycetidae</taxon>
        <taxon>Eurotiales</taxon>
        <taxon>Aspergillaceae</taxon>
        <taxon>Penicillium</taxon>
    </lineage>
</organism>
<evidence type="ECO:0000313" key="2">
    <source>
        <dbReference type="Proteomes" id="UP001220324"/>
    </source>
</evidence>
<dbReference type="EMBL" id="JAQIZZ010000001">
    <property type="protein sequence ID" value="KAJ5556846.1"/>
    <property type="molecule type" value="Genomic_DNA"/>
</dbReference>
<keyword evidence="2" id="KW-1185">Reference proteome</keyword>
<dbReference type="AlphaFoldDB" id="A0AAD6GK43"/>
<comment type="caution">
    <text evidence="1">The sequence shown here is derived from an EMBL/GenBank/DDBJ whole genome shotgun (WGS) entry which is preliminary data.</text>
</comment>
<accession>A0AAD6GK43</accession>